<accession>A0A564TFM8</accession>
<proteinExistence type="predicted"/>
<evidence type="ECO:0000256" key="1">
    <source>
        <dbReference type="SAM" id="Phobius"/>
    </source>
</evidence>
<evidence type="ECO:0000313" key="3">
    <source>
        <dbReference type="Proteomes" id="UP000358366"/>
    </source>
</evidence>
<dbReference type="RefSeq" id="WP_186279110.1">
    <property type="nucleotide sequence ID" value="NZ_CABHNI010000027.1"/>
</dbReference>
<dbReference type="AlphaFoldDB" id="A0A564TFM8"/>
<keyword evidence="1" id="KW-0472">Membrane</keyword>
<dbReference type="EMBL" id="CABHNI010000027">
    <property type="protein sequence ID" value="VUX06049.1"/>
    <property type="molecule type" value="Genomic_DNA"/>
</dbReference>
<protein>
    <submittedName>
        <fullName evidence="2">Uncharacterized protein</fullName>
    </submittedName>
</protein>
<keyword evidence="1" id="KW-1133">Transmembrane helix</keyword>
<sequence>MRKIKKTIFLDWVCIFLIIMSGPVRVLLNVIPGYSCNIIIFFALYISFIYLDQSGETQTFAE</sequence>
<evidence type="ECO:0000313" key="2">
    <source>
        <dbReference type="EMBL" id="VUX06049.1"/>
    </source>
</evidence>
<gene>
    <name evidence="2" type="ORF">DFSSTS7063_01401</name>
</gene>
<name>A0A564TFM8_9FIRM</name>
<keyword evidence="1" id="KW-0812">Transmembrane</keyword>
<organism evidence="2 3">
    <name type="scientific">Dorea formicigenerans</name>
    <dbReference type="NCBI Taxonomy" id="39486"/>
    <lineage>
        <taxon>Bacteria</taxon>
        <taxon>Bacillati</taxon>
        <taxon>Bacillota</taxon>
        <taxon>Clostridia</taxon>
        <taxon>Lachnospirales</taxon>
        <taxon>Lachnospiraceae</taxon>
        <taxon>Dorea</taxon>
    </lineage>
</organism>
<feature type="transmembrane region" description="Helical" evidence="1">
    <location>
        <begin position="30"/>
        <end position="51"/>
    </location>
</feature>
<feature type="transmembrane region" description="Helical" evidence="1">
    <location>
        <begin position="7"/>
        <end position="24"/>
    </location>
</feature>
<dbReference type="Proteomes" id="UP000358366">
    <property type="component" value="Unassembled WGS sequence"/>
</dbReference>
<reference evidence="2 3" key="1">
    <citation type="submission" date="2019-07" db="EMBL/GenBank/DDBJ databases">
        <authorList>
            <person name="Hibberd C M."/>
            <person name="Gehrig L. J."/>
            <person name="Chang H.-W."/>
            <person name="Venkatesh S."/>
        </authorList>
    </citation>
    <scope>NUCLEOTIDE SEQUENCE [LARGE SCALE GENOMIC DNA]</scope>
    <source>
        <strain evidence="2">Dorea_formicigenerans_SSTS_Bg7063</strain>
    </source>
</reference>